<comment type="caution">
    <text evidence="6">The sequence shown here is derived from an EMBL/GenBank/DDBJ whole genome shotgun (WGS) entry which is preliminary data.</text>
</comment>
<dbReference type="GO" id="GO:0004644">
    <property type="term" value="F:phosphoribosylglycinamide formyltransferase activity"/>
    <property type="evidence" value="ECO:0007669"/>
    <property type="project" value="UniProtKB-EC"/>
</dbReference>
<dbReference type="PANTHER" id="PTHR43369:SF2">
    <property type="entry name" value="PHOSPHORIBOSYLGLYCINAMIDE FORMYLTRANSFERASE"/>
    <property type="match status" value="1"/>
</dbReference>
<evidence type="ECO:0000256" key="1">
    <source>
        <dbReference type="ARBA" id="ARBA00005054"/>
    </source>
</evidence>
<dbReference type="GO" id="GO:0006189">
    <property type="term" value="P:'de novo' IMP biosynthetic process"/>
    <property type="evidence" value="ECO:0007669"/>
    <property type="project" value="TreeGrafter"/>
</dbReference>
<protein>
    <recommendedName>
        <fullName evidence="2">phosphoribosylglycinamide formyltransferase 1</fullName>
        <ecNumber evidence="2">2.1.2.2</ecNumber>
    </recommendedName>
</protein>
<name>M0NTK7_9EURY</name>
<accession>M0NTK7</accession>
<dbReference type="RefSeq" id="WP_008366267.1">
    <property type="nucleotide sequence ID" value="NZ_AOJF01000032.1"/>
</dbReference>
<evidence type="ECO:0000313" key="6">
    <source>
        <dbReference type="EMBL" id="EMA61292.1"/>
    </source>
</evidence>
<dbReference type="Proteomes" id="UP000011581">
    <property type="component" value="Unassembled WGS sequence"/>
</dbReference>
<keyword evidence="3 6" id="KW-0808">Transferase</keyword>
<dbReference type="AlphaFoldDB" id="M0NTK7"/>
<evidence type="ECO:0000256" key="2">
    <source>
        <dbReference type="ARBA" id="ARBA00012254"/>
    </source>
</evidence>
<gene>
    <name evidence="6" type="ORF">C470_07199</name>
</gene>
<dbReference type="CDD" id="cd08653">
    <property type="entry name" value="FMT_core_like_3"/>
    <property type="match status" value="1"/>
</dbReference>
<dbReference type="EC" id="2.1.2.2" evidence="2"/>
<proteinExistence type="predicted"/>
<dbReference type="SUPFAM" id="SSF53328">
    <property type="entry name" value="Formyltransferase"/>
    <property type="match status" value="1"/>
</dbReference>
<evidence type="ECO:0000259" key="5">
    <source>
        <dbReference type="Pfam" id="PF00551"/>
    </source>
</evidence>
<sequence length="272" mass="31159">MVDVVILTNSQLRHQFVRKAIALHDDINILQTYCESTNGSTIDRVREEGDEVKLRHLESRAESEDDFFRHFVDYTPDNSNHKEIPNGDINDEQYYEEIVDLNPDLLVAYGCSIIEDPLLSEYEGRFLNVHLGLSPYYRGTGTNFWPLVNGEPEYVGATFMYLDAGVDTGDIIHQIRARVKPGDTPHQIGNRLIADMVGPYREIITKFGDLSDIEQPETPDNEHYYTMSDYSTEATQQLYENFDDGLVDDYLADQDERTADVPLVKNPILESR</sequence>
<dbReference type="InterPro" id="IPR036477">
    <property type="entry name" value="Formyl_transf_N_sf"/>
</dbReference>
<dbReference type="PANTHER" id="PTHR43369">
    <property type="entry name" value="PHOSPHORIBOSYLGLYCINAMIDE FORMYLTRANSFERASE"/>
    <property type="match status" value="1"/>
</dbReference>
<dbReference type="Gene3D" id="3.40.50.170">
    <property type="entry name" value="Formyl transferase, N-terminal domain"/>
    <property type="match status" value="1"/>
</dbReference>
<keyword evidence="4" id="KW-0658">Purine biosynthesis</keyword>
<reference evidence="6 7" key="1">
    <citation type="journal article" date="2014" name="PLoS Genet.">
        <title>Phylogenetically driven sequencing of extremely halophilic archaea reveals strategies for static and dynamic osmo-response.</title>
        <authorList>
            <person name="Becker E.A."/>
            <person name="Seitzer P.M."/>
            <person name="Tritt A."/>
            <person name="Larsen D."/>
            <person name="Krusor M."/>
            <person name="Yao A.I."/>
            <person name="Wu D."/>
            <person name="Madern D."/>
            <person name="Eisen J.A."/>
            <person name="Darling A.E."/>
            <person name="Facciotti M.T."/>
        </authorList>
    </citation>
    <scope>NUCLEOTIDE SEQUENCE [LARGE SCALE GENOMIC DNA]</scope>
    <source>
        <strain evidence="6 7">JCM 13561</strain>
    </source>
</reference>
<evidence type="ECO:0000256" key="3">
    <source>
        <dbReference type="ARBA" id="ARBA00022679"/>
    </source>
</evidence>
<dbReference type="InterPro" id="IPR002376">
    <property type="entry name" value="Formyl_transf_N"/>
</dbReference>
<organism evidence="6 7">
    <name type="scientific">Halorubrum distributum JCM 13561</name>
    <dbReference type="NCBI Taxonomy" id="1227483"/>
    <lineage>
        <taxon>Archaea</taxon>
        <taxon>Methanobacteriati</taxon>
        <taxon>Methanobacteriota</taxon>
        <taxon>Stenosarchaea group</taxon>
        <taxon>Halobacteria</taxon>
        <taxon>Halobacteriales</taxon>
        <taxon>Haloferacaceae</taxon>
        <taxon>Halorubrum</taxon>
        <taxon>Halorubrum distributum group</taxon>
    </lineage>
</organism>
<dbReference type="Pfam" id="PF00551">
    <property type="entry name" value="Formyl_trans_N"/>
    <property type="match status" value="1"/>
</dbReference>
<evidence type="ECO:0000313" key="7">
    <source>
        <dbReference type="Proteomes" id="UP000011581"/>
    </source>
</evidence>
<evidence type="ECO:0000256" key="4">
    <source>
        <dbReference type="ARBA" id="ARBA00022755"/>
    </source>
</evidence>
<comment type="pathway">
    <text evidence="1">Purine metabolism; IMP biosynthesis via de novo pathway; N(2)-formyl-N(1)-(5-phospho-D-ribosyl)glycinamide from N(1)-(5-phospho-D-ribosyl)glycinamide (10-formyl THF route): step 1/1.</text>
</comment>
<feature type="domain" description="Formyl transferase N-terminal" evidence="5">
    <location>
        <begin position="82"/>
        <end position="192"/>
    </location>
</feature>
<dbReference type="GO" id="GO:0005829">
    <property type="term" value="C:cytosol"/>
    <property type="evidence" value="ECO:0007669"/>
    <property type="project" value="TreeGrafter"/>
</dbReference>
<dbReference type="PATRIC" id="fig|1227483.3.peg.1415"/>
<dbReference type="EMBL" id="AOJF01000032">
    <property type="protein sequence ID" value="EMA61292.1"/>
    <property type="molecule type" value="Genomic_DNA"/>
</dbReference>